<feature type="domain" description="HTH tetR-type" evidence="3">
    <location>
        <begin position="12"/>
        <end position="72"/>
    </location>
</feature>
<protein>
    <submittedName>
        <fullName evidence="4">TetR/AcrR family transcriptional regulator</fullName>
    </submittedName>
</protein>
<dbReference type="InterPro" id="IPR001647">
    <property type="entry name" value="HTH_TetR"/>
</dbReference>
<organism evidence="4">
    <name type="scientific">Salinispirillum sp. LH 10-3-1</name>
    <dbReference type="NCBI Taxonomy" id="2952525"/>
    <lineage>
        <taxon>Bacteria</taxon>
        <taxon>Pseudomonadati</taxon>
        <taxon>Pseudomonadota</taxon>
        <taxon>Gammaproteobacteria</taxon>
        <taxon>Oceanospirillales</taxon>
        <taxon>Saccharospirillaceae</taxon>
        <taxon>Salinispirillum</taxon>
    </lineage>
</organism>
<feature type="DNA-binding region" description="H-T-H motif" evidence="2">
    <location>
        <begin position="35"/>
        <end position="54"/>
    </location>
</feature>
<dbReference type="EMBL" id="CP101717">
    <property type="protein sequence ID" value="WLD56659.1"/>
    <property type="molecule type" value="Genomic_DNA"/>
</dbReference>
<dbReference type="RefSeq" id="WP_304993942.1">
    <property type="nucleotide sequence ID" value="NZ_CP101717.1"/>
</dbReference>
<dbReference type="GO" id="GO:0003700">
    <property type="term" value="F:DNA-binding transcription factor activity"/>
    <property type="evidence" value="ECO:0007669"/>
    <property type="project" value="TreeGrafter"/>
</dbReference>
<gene>
    <name evidence="4" type="ORF">NFC81_07895</name>
</gene>
<accession>A0AB38YBB2</accession>
<sequence length="198" mass="22918">MLTPVFHNPNLAPMELTILNAAINLAIRTSADRISMTQIQKVAGVSKATLYQYFAGKLDIWAAILLEEDIERARDAGPLVRNGDADAWESYFYRLTLHPAKLVVLQKMEQALRQEDPDLPRYKDWLRQRRSYLSLMVQAAQQHGVDEMEARQRVAMVWTTLEGWLRLYNEPDFREFCAGRQIFAQTLAKQFSQWVMDA</sequence>
<evidence type="ECO:0000256" key="1">
    <source>
        <dbReference type="ARBA" id="ARBA00023125"/>
    </source>
</evidence>
<reference evidence="4" key="1">
    <citation type="submission" date="2022-07" db="EMBL/GenBank/DDBJ databases">
        <title>Complete genome sequence of Salinispirillum sp. LH10-3-1 capable of multiple carbohydrate inversion isolated from a soda lake.</title>
        <authorList>
            <person name="Liu J."/>
            <person name="Zhai Y."/>
            <person name="Zhang H."/>
            <person name="Yang H."/>
            <person name="Qu J."/>
            <person name="Li J."/>
        </authorList>
    </citation>
    <scope>NUCLEOTIDE SEQUENCE</scope>
    <source>
        <strain evidence="4">LH 10-3-1</strain>
    </source>
</reference>
<dbReference type="Pfam" id="PF00440">
    <property type="entry name" value="TetR_N"/>
    <property type="match status" value="1"/>
</dbReference>
<dbReference type="InterPro" id="IPR009057">
    <property type="entry name" value="Homeodomain-like_sf"/>
</dbReference>
<keyword evidence="1 2" id="KW-0238">DNA-binding</keyword>
<dbReference type="InterPro" id="IPR050109">
    <property type="entry name" value="HTH-type_TetR-like_transc_reg"/>
</dbReference>
<name>A0AB38YBB2_9GAMM</name>
<dbReference type="PANTHER" id="PTHR30055:SF146">
    <property type="entry name" value="HTH-TYPE TRANSCRIPTIONAL DUAL REGULATOR CECR"/>
    <property type="match status" value="1"/>
</dbReference>
<dbReference type="PROSITE" id="PS50977">
    <property type="entry name" value="HTH_TETR_2"/>
    <property type="match status" value="1"/>
</dbReference>
<dbReference type="PANTHER" id="PTHR30055">
    <property type="entry name" value="HTH-TYPE TRANSCRIPTIONAL REGULATOR RUTR"/>
    <property type="match status" value="1"/>
</dbReference>
<dbReference type="GO" id="GO:0000976">
    <property type="term" value="F:transcription cis-regulatory region binding"/>
    <property type="evidence" value="ECO:0007669"/>
    <property type="project" value="TreeGrafter"/>
</dbReference>
<dbReference type="Gene3D" id="1.10.357.10">
    <property type="entry name" value="Tetracycline Repressor, domain 2"/>
    <property type="match status" value="1"/>
</dbReference>
<evidence type="ECO:0000313" key="4">
    <source>
        <dbReference type="EMBL" id="WLD56659.1"/>
    </source>
</evidence>
<dbReference type="AlphaFoldDB" id="A0AB38YBB2"/>
<evidence type="ECO:0000256" key="2">
    <source>
        <dbReference type="PROSITE-ProRule" id="PRU00335"/>
    </source>
</evidence>
<proteinExistence type="predicted"/>
<dbReference type="SUPFAM" id="SSF46689">
    <property type="entry name" value="Homeodomain-like"/>
    <property type="match status" value="1"/>
</dbReference>
<evidence type="ECO:0000259" key="3">
    <source>
        <dbReference type="PROSITE" id="PS50977"/>
    </source>
</evidence>